<feature type="domain" description="Dynein heavy chain ATP-binding dynein motor region" evidence="1">
    <location>
        <begin position="2"/>
        <end position="149"/>
    </location>
</feature>
<dbReference type="GO" id="GO:0045505">
    <property type="term" value="F:dynein intermediate chain binding"/>
    <property type="evidence" value="ECO:0007669"/>
    <property type="project" value="InterPro"/>
</dbReference>
<dbReference type="PANTHER" id="PTHR22878">
    <property type="entry name" value="DYNEIN HEAVY CHAIN 6, AXONEMAL-LIKE-RELATED"/>
    <property type="match status" value="1"/>
</dbReference>
<proteinExistence type="predicted"/>
<protein>
    <recommendedName>
        <fullName evidence="1">Dynein heavy chain ATP-binding dynein motor region domain-containing protein</fullName>
    </recommendedName>
</protein>
<evidence type="ECO:0000259" key="1">
    <source>
        <dbReference type="Pfam" id="PF12781"/>
    </source>
</evidence>
<sequence>MEKSNGLKIIDLQVGDYMKTIEECIKIGRPCLFQNIHEDIPQTLNPILLKSIKKTNSTDSNLVLQLGDREIVYNPSFRFYLSTRLYNPKYKPEIYSKINIINFAIKEQGLEEQLLGIVVRKEKPDLENSKDNCIVNISNKHKEKEILEEQ</sequence>
<dbReference type="Proteomes" id="UP000681967">
    <property type="component" value="Unassembled WGS sequence"/>
</dbReference>
<dbReference type="AlphaFoldDB" id="A0A8S3FV94"/>
<accession>A0A8S3FV94</accession>
<evidence type="ECO:0000313" key="3">
    <source>
        <dbReference type="Proteomes" id="UP000681967"/>
    </source>
</evidence>
<dbReference type="GO" id="GO:0007018">
    <property type="term" value="P:microtubule-based movement"/>
    <property type="evidence" value="ECO:0007669"/>
    <property type="project" value="InterPro"/>
</dbReference>
<dbReference type="PANTHER" id="PTHR22878:SF70">
    <property type="entry name" value="DYNEIN HEAVY CHAIN 2, AXONEMAL"/>
    <property type="match status" value="1"/>
</dbReference>
<feature type="non-terminal residue" evidence="2">
    <location>
        <position position="1"/>
    </location>
</feature>
<dbReference type="Gene3D" id="3.40.50.300">
    <property type="entry name" value="P-loop containing nucleotide triphosphate hydrolases"/>
    <property type="match status" value="1"/>
</dbReference>
<dbReference type="InterPro" id="IPR026983">
    <property type="entry name" value="DHC"/>
</dbReference>
<organism evidence="2 3">
    <name type="scientific">Rotaria magnacalcarata</name>
    <dbReference type="NCBI Taxonomy" id="392030"/>
    <lineage>
        <taxon>Eukaryota</taxon>
        <taxon>Metazoa</taxon>
        <taxon>Spiralia</taxon>
        <taxon>Gnathifera</taxon>
        <taxon>Rotifera</taxon>
        <taxon>Eurotatoria</taxon>
        <taxon>Bdelloidea</taxon>
        <taxon>Philodinida</taxon>
        <taxon>Philodinidae</taxon>
        <taxon>Rotaria</taxon>
    </lineage>
</organism>
<dbReference type="InterPro" id="IPR027417">
    <property type="entry name" value="P-loop_NTPase"/>
</dbReference>
<dbReference type="EMBL" id="CAJOBH010252755">
    <property type="protein sequence ID" value="CAF5142363.1"/>
    <property type="molecule type" value="Genomic_DNA"/>
</dbReference>
<dbReference type="GO" id="GO:0051959">
    <property type="term" value="F:dynein light intermediate chain binding"/>
    <property type="evidence" value="ECO:0007669"/>
    <property type="project" value="InterPro"/>
</dbReference>
<reference evidence="2" key="1">
    <citation type="submission" date="2021-02" db="EMBL/GenBank/DDBJ databases">
        <authorList>
            <person name="Nowell W R."/>
        </authorList>
    </citation>
    <scope>NUCLEOTIDE SEQUENCE</scope>
</reference>
<gene>
    <name evidence="2" type="ORF">BYL167_LOCUS70431</name>
</gene>
<evidence type="ECO:0000313" key="2">
    <source>
        <dbReference type="EMBL" id="CAF5142363.1"/>
    </source>
</evidence>
<dbReference type="GO" id="GO:0030286">
    <property type="term" value="C:dynein complex"/>
    <property type="evidence" value="ECO:0007669"/>
    <property type="project" value="InterPro"/>
</dbReference>
<comment type="caution">
    <text evidence="2">The sequence shown here is derived from an EMBL/GenBank/DDBJ whole genome shotgun (WGS) entry which is preliminary data.</text>
</comment>
<name>A0A8S3FV94_9BILA</name>
<dbReference type="Pfam" id="PF12781">
    <property type="entry name" value="AAA_9"/>
    <property type="match status" value="1"/>
</dbReference>
<dbReference type="InterPro" id="IPR035706">
    <property type="entry name" value="AAA_9"/>
</dbReference>